<proteinExistence type="inferred from homology"/>
<protein>
    <recommendedName>
        <fullName evidence="2">cysteine-S-conjugate beta-lyase</fullName>
        <ecNumber evidence="2">4.4.1.13</ecNumber>
    </recommendedName>
</protein>
<evidence type="ECO:0000256" key="1">
    <source>
        <dbReference type="ARBA" id="ARBA00001933"/>
    </source>
</evidence>
<dbReference type="Gene3D" id="3.40.640.10">
    <property type="entry name" value="Type I PLP-dependent aspartate aminotransferase-like (Major domain)"/>
    <property type="match status" value="1"/>
</dbReference>
<dbReference type="InterPro" id="IPR051798">
    <property type="entry name" value="Class-II_PLP-Dep_Aminotrans"/>
</dbReference>
<evidence type="ECO:0000256" key="4">
    <source>
        <dbReference type="ARBA" id="ARBA00023239"/>
    </source>
</evidence>
<dbReference type="InterPro" id="IPR015424">
    <property type="entry name" value="PyrdxlP-dep_Trfase"/>
</dbReference>
<comment type="similarity">
    <text evidence="5">Belongs to the class-II pyridoxal-phosphate-dependent aminotransferase family. MalY/PatB cystathionine beta-lyase subfamily.</text>
</comment>
<evidence type="ECO:0000313" key="7">
    <source>
        <dbReference type="EMBL" id="ATG50397.1"/>
    </source>
</evidence>
<evidence type="ECO:0000256" key="2">
    <source>
        <dbReference type="ARBA" id="ARBA00012224"/>
    </source>
</evidence>
<dbReference type="KEGG" id="brz:CFK38_01800"/>
<evidence type="ECO:0000259" key="6">
    <source>
        <dbReference type="Pfam" id="PF00155"/>
    </source>
</evidence>
<keyword evidence="3" id="KW-0663">Pyridoxal phosphate</keyword>
<gene>
    <name evidence="7" type="ORF">CFK38_01800</name>
</gene>
<evidence type="ECO:0000256" key="3">
    <source>
        <dbReference type="ARBA" id="ARBA00022898"/>
    </source>
</evidence>
<dbReference type="GO" id="GO:0030170">
    <property type="term" value="F:pyridoxal phosphate binding"/>
    <property type="evidence" value="ECO:0007669"/>
    <property type="project" value="InterPro"/>
</dbReference>
<evidence type="ECO:0000256" key="5">
    <source>
        <dbReference type="ARBA" id="ARBA00037974"/>
    </source>
</evidence>
<dbReference type="GO" id="GO:0047804">
    <property type="term" value="F:cysteine-S-conjugate beta-lyase activity"/>
    <property type="evidence" value="ECO:0007669"/>
    <property type="project" value="UniProtKB-EC"/>
</dbReference>
<organism evidence="7 8">
    <name type="scientific">Brachybacterium vulturis</name>
    <dbReference type="NCBI Taxonomy" id="2017484"/>
    <lineage>
        <taxon>Bacteria</taxon>
        <taxon>Bacillati</taxon>
        <taxon>Actinomycetota</taxon>
        <taxon>Actinomycetes</taxon>
        <taxon>Micrococcales</taxon>
        <taxon>Dermabacteraceae</taxon>
        <taxon>Brachybacterium</taxon>
    </lineage>
</organism>
<dbReference type="OrthoDB" id="3224382at2"/>
<dbReference type="PANTHER" id="PTHR43525:SF1">
    <property type="entry name" value="PROTEIN MALY"/>
    <property type="match status" value="1"/>
</dbReference>
<dbReference type="CDD" id="cd00609">
    <property type="entry name" value="AAT_like"/>
    <property type="match status" value="1"/>
</dbReference>
<dbReference type="Proteomes" id="UP000218165">
    <property type="component" value="Chromosome"/>
</dbReference>
<accession>A0A291GJL6</accession>
<dbReference type="InterPro" id="IPR015421">
    <property type="entry name" value="PyrdxlP-dep_Trfase_major"/>
</dbReference>
<dbReference type="SUPFAM" id="SSF53383">
    <property type="entry name" value="PLP-dependent transferases"/>
    <property type="match status" value="1"/>
</dbReference>
<evidence type="ECO:0000313" key="8">
    <source>
        <dbReference type="Proteomes" id="UP000218165"/>
    </source>
</evidence>
<dbReference type="RefSeq" id="WP_096801537.1">
    <property type="nucleotide sequence ID" value="NZ_CP023563.1"/>
</dbReference>
<dbReference type="PANTHER" id="PTHR43525">
    <property type="entry name" value="PROTEIN MALY"/>
    <property type="match status" value="1"/>
</dbReference>
<keyword evidence="4" id="KW-0456">Lyase</keyword>
<dbReference type="Gene3D" id="3.90.1150.10">
    <property type="entry name" value="Aspartate Aminotransferase, domain 1"/>
    <property type="match status" value="1"/>
</dbReference>
<dbReference type="EMBL" id="CP023563">
    <property type="protein sequence ID" value="ATG50397.1"/>
    <property type="molecule type" value="Genomic_DNA"/>
</dbReference>
<name>A0A291GJL6_9MICO</name>
<feature type="domain" description="Aminotransferase class I/classII large" evidence="6">
    <location>
        <begin position="43"/>
        <end position="371"/>
    </location>
</feature>
<comment type="cofactor">
    <cofactor evidence="1">
        <name>pyridoxal 5'-phosphate</name>
        <dbReference type="ChEBI" id="CHEBI:597326"/>
    </cofactor>
</comment>
<dbReference type="AlphaFoldDB" id="A0A291GJL6"/>
<dbReference type="InterPro" id="IPR015422">
    <property type="entry name" value="PyrdxlP-dep_Trfase_small"/>
</dbReference>
<dbReference type="InterPro" id="IPR004839">
    <property type="entry name" value="Aminotransferase_I/II_large"/>
</dbReference>
<keyword evidence="8" id="KW-1185">Reference proteome</keyword>
<sequence>MIQDPRIDSSVHGRLLRGGDETTIPLHVAELQFPTAEPIIEELTALGRTGEYGYTESHEDFELIVQDWCRRRHRWEIEPQHVLLVPRVVHLLALLARTRFPRPPVVVTLSPQYGPTLEVLQRNGCEIRTVPLVESDGTWAIDMDGLAAELVGADVLLLCSPHNPTGTVWPREVLESVAGHCAAHDVLVVADEVHCDSVREGAHVPFGAVARNGQRWLSCIAPGKAFNLAGLETSAVICSDPELVHWLKTSLRAGGFHNAGVFGLRALKVAWTECDQWLDRTQARLQSVMDRACAQLREKLPGLRPVPTGGTFLLWIDARAVGDEHELRRWFVDEARVIPGFGSDFGAAHDGWLRLNLGVTEAALDDVLERLVRTAPVAALPTRAG</sequence>
<dbReference type="EC" id="4.4.1.13" evidence="2"/>
<reference evidence="8" key="1">
    <citation type="submission" date="2017-09" db="EMBL/GenBank/DDBJ databases">
        <title>Brachybacterium sp. VM2412.</title>
        <authorList>
            <person name="Tak E.J."/>
            <person name="Bae J.-W."/>
        </authorList>
    </citation>
    <scope>NUCLEOTIDE SEQUENCE [LARGE SCALE GENOMIC DNA]</scope>
    <source>
        <strain evidence="8">VM2412</strain>
    </source>
</reference>
<dbReference type="Pfam" id="PF00155">
    <property type="entry name" value="Aminotran_1_2"/>
    <property type="match status" value="1"/>
</dbReference>